<dbReference type="CDD" id="cd14014">
    <property type="entry name" value="STKc_PknB_like"/>
    <property type="match status" value="1"/>
</dbReference>
<feature type="domain" description="Protein kinase" evidence="8">
    <location>
        <begin position="36"/>
        <end position="294"/>
    </location>
</feature>
<keyword evidence="1" id="KW-0808">Transferase</keyword>
<evidence type="ECO:0000256" key="6">
    <source>
        <dbReference type="SAM" id="MobiDB-lite"/>
    </source>
</evidence>
<keyword evidence="4 5" id="KW-0067">ATP-binding</keyword>
<keyword evidence="7" id="KW-0812">Transmembrane</keyword>
<dbReference type="PROSITE" id="PS00108">
    <property type="entry name" value="PROTEIN_KINASE_ST"/>
    <property type="match status" value="1"/>
</dbReference>
<feature type="transmembrane region" description="Helical" evidence="7">
    <location>
        <begin position="551"/>
        <end position="571"/>
    </location>
</feature>
<dbReference type="GO" id="GO:0004674">
    <property type="term" value="F:protein serine/threonine kinase activity"/>
    <property type="evidence" value="ECO:0007669"/>
    <property type="project" value="TreeGrafter"/>
</dbReference>
<feature type="binding site" evidence="5">
    <location>
        <position position="64"/>
    </location>
    <ligand>
        <name>ATP</name>
        <dbReference type="ChEBI" id="CHEBI:30616"/>
    </ligand>
</feature>
<evidence type="ECO:0000259" key="8">
    <source>
        <dbReference type="PROSITE" id="PS50011"/>
    </source>
</evidence>
<evidence type="ECO:0000313" key="10">
    <source>
        <dbReference type="Proteomes" id="UP000271708"/>
    </source>
</evidence>
<accession>A0A650GF48</accession>
<keyword evidence="2 5" id="KW-0547">Nucleotide-binding</keyword>
<dbReference type="EMBL" id="CP044548">
    <property type="protein sequence ID" value="QGX08522.1"/>
    <property type="molecule type" value="Genomic_DNA"/>
</dbReference>
<dbReference type="InterPro" id="IPR011009">
    <property type="entry name" value="Kinase-like_dom_sf"/>
</dbReference>
<dbReference type="SMART" id="SM00220">
    <property type="entry name" value="S_TKc"/>
    <property type="match status" value="1"/>
</dbReference>
<feature type="transmembrane region" description="Helical" evidence="7">
    <location>
        <begin position="510"/>
        <end position="530"/>
    </location>
</feature>
<reference evidence="9 10" key="1">
    <citation type="submission" date="2019-09" db="EMBL/GenBank/DDBJ databases">
        <title>Complete Genome Sequence of Janibacter melonis M714 with both human health impact and industrial applications.</title>
        <authorList>
            <person name="Jin M."/>
            <person name="Zhao Q.R."/>
        </authorList>
    </citation>
    <scope>NUCLEOTIDE SEQUENCE [LARGE SCALE GENOMIC DNA]</scope>
    <source>
        <strain evidence="9 10">M714</strain>
    </source>
</reference>
<keyword evidence="3 9" id="KW-0418">Kinase</keyword>
<sequence length="592" mass="61931">MTTELIPGDPAPEEPDGQDSTSEDLVVDDFARIGPYRVVQQLGEGGMGVVHLALDQRGRAVAVKVLRPHVAHDEDARARLAREVATLARVRSPRVAPVFDADLDGDQPYIVTRYVPGPSLDAHVKEHGTLSAEELLRLGRGLAEALRSLHEIGVVHRDLKPGNVLLVDGDPVLIDFGIAHDADASRMTMTGLVMGTPGYLSPEIIEGAEVDAATDWWGWAATLVFAASGHPPFGRGGMEAVLSRVTRGDVDLTGVDPRLAPLLYAALTPDTARRPHADEVLEALETYAKGHPVTEALPQRARAMPGSEPTSVVPAAPQTSVLPAVAPAPAPRPEPAPSVAPRPTPQPPAHQPYSPQAYASQQLAPQPAPHQLDPSPQAWPGTTPSSREGDPRIGLPRRTGVLLGLLAAVVGGAAVAPLLTAVVVLVGSALARLVDRSMTSTVMRRYQHGRRRSDGAVAAAKSPLHLVVAVVGALAAMLLPLAVGASTLLLVSVAFSLLAVDVGPDHPAGLALAGLMTALVVWWGPGSASLRRGTRSIARSLTGSPAARTGITLALWALGVVLLGLALSAGFPSTWWPLVESPLPDTTWLPAR</sequence>
<dbReference type="Proteomes" id="UP000271708">
    <property type="component" value="Chromosome"/>
</dbReference>
<dbReference type="PANTHER" id="PTHR43289">
    <property type="entry name" value="MITOGEN-ACTIVATED PROTEIN KINASE KINASE KINASE 20-RELATED"/>
    <property type="match status" value="1"/>
</dbReference>
<feature type="compositionally biased region" description="Low complexity" evidence="6">
    <location>
        <begin position="351"/>
        <end position="365"/>
    </location>
</feature>
<evidence type="ECO:0000313" key="9">
    <source>
        <dbReference type="EMBL" id="QGX08522.1"/>
    </source>
</evidence>
<dbReference type="PROSITE" id="PS50011">
    <property type="entry name" value="PROTEIN_KINASE_DOM"/>
    <property type="match status" value="1"/>
</dbReference>
<proteinExistence type="predicted"/>
<evidence type="ECO:0000256" key="3">
    <source>
        <dbReference type="ARBA" id="ARBA00022777"/>
    </source>
</evidence>
<evidence type="ECO:0000256" key="5">
    <source>
        <dbReference type="PROSITE-ProRule" id="PRU10141"/>
    </source>
</evidence>
<dbReference type="InterPro" id="IPR017441">
    <property type="entry name" value="Protein_kinase_ATP_BS"/>
</dbReference>
<feature type="region of interest" description="Disordered" evidence="6">
    <location>
        <begin position="323"/>
        <end position="393"/>
    </location>
</feature>
<evidence type="ECO:0000256" key="2">
    <source>
        <dbReference type="ARBA" id="ARBA00022741"/>
    </source>
</evidence>
<dbReference type="PROSITE" id="PS00107">
    <property type="entry name" value="PROTEIN_KINASE_ATP"/>
    <property type="match status" value="1"/>
</dbReference>
<dbReference type="Pfam" id="PF00069">
    <property type="entry name" value="Pkinase"/>
    <property type="match status" value="1"/>
</dbReference>
<dbReference type="InterPro" id="IPR008271">
    <property type="entry name" value="Ser/Thr_kinase_AS"/>
</dbReference>
<dbReference type="GeneID" id="59162174"/>
<gene>
    <name evidence="9" type="ORF">EEW87_16815</name>
</gene>
<dbReference type="RefSeq" id="WP_123093537.1">
    <property type="nucleotide sequence ID" value="NZ_CP044548.2"/>
</dbReference>
<feature type="compositionally biased region" description="Acidic residues" evidence="6">
    <location>
        <begin position="11"/>
        <end position="22"/>
    </location>
</feature>
<feature type="region of interest" description="Disordered" evidence="6">
    <location>
        <begin position="1"/>
        <end position="22"/>
    </location>
</feature>
<feature type="compositionally biased region" description="Pro residues" evidence="6">
    <location>
        <begin position="326"/>
        <end position="350"/>
    </location>
</feature>
<keyword evidence="7" id="KW-1133">Transmembrane helix</keyword>
<protein>
    <submittedName>
        <fullName evidence="9">Protein kinase</fullName>
    </submittedName>
</protein>
<keyword evidence="7" id="KW-0472">Membrane</keyword>
<evidence type="ECO:0000256" key="4">
    <source>
        <dbReference type="ARBA" id="ARBA00022840"/>
    </source>
</evidence>
<dbReference type="Gene3D" id="3.30.200.20">
    <property type="entry name" value="Phosphorylase Kinase, domain 1"/>
    <property type="match status" value="1"/>
</dbReference>
<evidence type="ECO:0000256" key="7">
    <source>
        <dbReference type="SAM" id="Phobius"/>
    </source>
</evidence>
<dbReference type="AlphaFoldDB" id="A0A650GF48"/>
<evidence type="ECO:0000256" key="1">
    <source>
        <dbReference type="ARBA" id="ARBA00022679"/>
    </source>
</evidence>
<feature type="transmembrane region" description="Helical" evidence="7">
    <location>
        <begin position="466"/>
        <end position="498"/>
    </location>
</feature>
<dbReference type="PANTHER" id="PTHR43289:SF34">
    <property type="entry name" value="SERINE_THREONINE-PROTEIN KINASE YBDM-RELATED"/>
    <property type="match status" value="1"/>
</dbReference>
<feature type="transmembrane region" description="Helical" evidence="7">
    <location>
        <begin position="401"/>
        <end position="434"/>
    </location>
</feature>
<dbReference type="Gene3D" id="1.10.510.10">
    <property type="entry name" value="Transferase(Phosphotransferase) domain 1"/>
    <property type="match status" value="1"/>
</dbReference>
<dbReference type="InterPro" id="IPR000719">
    <property type="entry name" value="Prot_kinase_dom"/>
</dbReference>
<dbReference type="KEGG" id="jme:EEW87_16815"/>
<dbReference type="SUPFAM" id="SSF56112">
    <property type="entry name" value="Protein kinase-like (PK-like)"/>
    <property type="match status" value="1"/>
</dbReference>
<dbReference type="GO" id="GO:0005524">
    <property type="term" value="F:ATP binding"/>
    <property type="evidence" value="ECO:0007669"/>
    <property type="project" value="UniProtKB-UniRule"/>
</dbReference>
<name>A0A650GF48_9MICO</name>
<organism evidence="9 10">
    <name type="scientific">Janibacter melonis</name>
    <dbReference type="NCBI Taxonomy" id="262209"/>
    <lineage>
        <taxon>Bacteria</taxon>
        <taxon>Bacillati</taxon>
        <taxon>Actinomycetota</taxon>
        <taxon>Actinomycetes</taxon>
        <taxon>Micrococcales</taxon>
        <taxon>Intrasporangiaceae</taxon>
        <taxon>Janibacter</taxon>
    </lineage>
</organism>